<keyword evidence="3" id="KW-1185">Reference proteome</keyword>
<dbReference type="Proteomes" id="UP001232163">
    <property type="component" value="Unassembled WGS sequence"/>
</dbReference>
<comment type="caution">
    <text evidence="2">The sequence shown here is derived from an EMBL/GenBank/DDBJ whole genome shotgun (WGS) entry which is preliminary data.</text>
</comment>
<organism evidence="2 3">
    <name type="scientific">Deinococcus enclensis</name>
    <dbReference type="NCBI Taxonomy" id="1049582"/>
    <lineage>
        <taxon>Bacteria</taxon>
        <taxon>Thermotogati</taxon>
        <taxon>Deinococcota</taxon>
        <taxon>Deinococci</taxon>
        <taxon>Deinococcales</taxon>
        <taxon>Deinococcaceae</taxon>
        <taxon>Deinococcus</taxon>
    </lineage>
</organism>
<sequence length="55" mass="6233">MNRFLRWVRRLLGRVSGKKVGRDDGAGVPVPVRPRPWRDGAQAQAPEPEEEAVLR</sequence>
<evidence type="ECO:0000256" key="1">
    <source>
        <dbReference type="SAM" id="MobiDB-lite"/>
    </source>
</evidence>
<evidence type="ECO:0000313" key="2">
    <source>
        <dbReference type="EMBL" id="MDP9764278.1"/>
    </source>
</evidence>
<reference evidence="2 3" key="1">
    <citation type="submission" date="2023-07" db="EMBL/GenBank/DDBJ databases">
        <title>Genomic Encyclopedia of Type Strains, Phase IV (KMG-IV): sequencing the most valuable type-strain genomes for metagenomic binning, comparative biology and taxonomic classification.</title>
        <authorList>
            <person name="Goeker M."/>
        </authorList>
    </citation>
    <scope>NUCLEOTIDE SEQUENCE [LARGE SCALE GENOMIC DNA]</scope>
    <source>
        <strain evidence="2 3">NIO-1023</strain>
    </source>
</reference>
<accession>A0ABT9MCF5</accession>
<feature type="region of interest" description="Disordered" evidence="1">
    <location>
        <begin position="18"/>
        <end position="55"/>
    </location>
</feature>
<dbReference type="EMBL" id="JAURUR010000004">
    <property type="protein sequence ID" value="MDP9764278.1"/>
    <property type="molecule type" value="Genomic_DNA"/>
</dbReference>
<evidence type="ECO:0000313" key="3">
    <source>
        <dbReference type="Proteomes" id="UP001232163"/>
    </source>
</evidence>
<proteinExistence type="predicted"/>
<gene>
    <name evidence="2" type="ORF">QO006_001703</name>
</gene>
<protein>
    <submittedName>
        <fullName evidence="2">Uncharacterized protein</fullName>
    </submittedName>
</protein>
<dbReference type="RefSeq" id="WP_307465735.1">
    <property type="nucleotide sequence ID" value="NZ_JAURUR010000004.1"/>
</dbReference>
<name>A0ABT9MCF5_9DEIO</name>